<gene>
    <name evidence="1" type="ORF">RKE40_06720</name>
</gene>
<dbReference type="Proteomes" id="UP001254257">
    <property type="component" value="Unassembled WGS sequence"/>
</dbReference>
<sequence>MKKPEAEKAIRYLCTEWVREMSIDIAYPTMPSFSSFETWLQNKGRGDYLTFRSVRGPRADAEDWFDEELKQSWRN</sequence>
<dbReference type="EMBL" id="JAWDID010000007">
    <property type="protein sequence ID" value="MDU0339564.1"/>
    <property type="molecule type" value="Genomic_DNA"/>
</dbReference>
<organism evidence="1 2">
    <name type="scientific">Bosea rubneri</name>
    <dbReference type="NCBI Taxonomy" id="3075434"/>
    <lineage>
        <taxon>Bacteria</taxon>
        <taxon>Pseudomonadati</taxon>
        <taxon>Pseudomonadota</taxon>
        <taxon>Alphaproteobacteria</taxon>
        <taxon>Hyphomicrobiales</taxon>
        <taxon>Boseaceae</taxon>
        <taxon>Bosea</taxon>
    </lineage>
</organism>
<protein>
    <submittedName>
        <fullName evidence="1">Uncharacterized protein</fullName>
    </submittedName>
</protein>
<reference evidence="1 2" key="1">
    <citation type="submission" date="2023-09" db="EMBL/GenBank/DDBJ databases">
        <title>Whole genome shotgun sequencing (WGS) of Bosea sp. ZW T0_25, isolated from stored onions (Allium cepa).</title>
        <authorList>
            <person name="Stoll D.A."/>
            <person name="Huch M."/>
        </authorList>
    </citation>
    <scope>NUCLEOTIDE SEQUENCE [LARGE SCALE GENOMIC DNA]</scope>
    <source>
        <strain evidence="1 2">ZW T0_25</strain>
    </source>
</reference>
<keyword evidence="2" id="KW-1185">Reference proteome</keyword>
<accession>A0ABU3S454</accession>
<name>A0ABU3S454_9HYPH</name>
<evidence type="ECO:0000313" key="2">
    <source>
        <dbReference type="Proteomes" id="UP001254257"/>
    </source>
</evidence>
<proteinExistence type="predicted"/>
<comment type="caution">
    <text evidence="1">The sequence shown here is derived from an EMBL/GenBank/DDBJ whole genome shotgun (WGS) entry which is preliminary data.</text>
</comment>
<dbReference type="RefSeq" id="WP_316017467.1">
    <property type="nucleotide sequence ID" value="NZ_JAWDID010000007.1"/>
</dbReference>
<evidence type="ECO:0000313" key="1">
    <source>
        <dbReference type="EMBL" id="MDU0339564.1"/>
    </source>
</evidence>